<gene>
    <name evidence="2" type="ORF">UFOVP756_28</name>
</gene>
<reference evidence="2" key="1">
    <citation type="submission" date="2020-05" db="EMBL/GenBank/DDBJ databases">
        <authorList>
            <person name="Chiriac C."/>
            <person name="Salcher M."/>
            <person name="Ghai R."/>
            <person name="Kavagutti S V."/>
        </authorList>
    </citation>
    <scope>NUCLEOTIDE SEQUENCE</scope>
</reference>
<feature type="compositionally biased region" description="Basic and acidic residues" evidence="1">
    <location>
        <begin position="98"/>
        <end position="115"/>
    </location>
</feature>
<protein>
    <submittedName>
        <fullName evidence="2">Uncharacterized protein</fullName>
    </submittedName>
</protein>
<dbReference type="EMBL" id="LR798354">
    <property type="protein sequence ID" value="CAB5225996.1"/>
    <property type="molecule type" value="Genomic_DNA"/>
</dbReference>
<proteinExistence type="predicted"/>
<evidence type="ECO:0000313" key="2">
    <source>
        <dbReference type="EMBL" id="CAB5225996.1"/>
    </source>
</evidence>
<organism evidence="2">
    <name type="scientific">uncultured Caudovirales phage</name>
    <dbReference type="NCBI Taxonomy" id="2100421"/>
    <lineage>
        <taxon>Viruses</taxon>
        <taxon>Duplodnaviria</taxon>
        <taxon>Heunggongvirae</taxon>
        <taxon>Uroviricota</taxon>
        <taxon>Caudoviricetes</taxon>
        <taxon>Peduoviridae</taxon>
        <taxon>Maltschvirus</taxon>
        <taxon>Maltschvirus maltsch</taxon>
    </lineage>
</organism>
<sequence length="115" mass="13797">MEKQIRLQIESALSFGNYPTELSDITYKDDFFYYEINYKRIDGKEIVTVDRFLMSDDSKQTWTDAPFQNMELKAEIIKTFLEILHDMEAELEAETEIEYSHYDPDEKNDEYKLNN</sequence>
<accession>A0A6J7X801</accession>
<evidence type="ECO:0000256" key="1">
    <source>
        <dbReference type="SAM" id="MobiDB-lite"/>
    </source>
</evidence>
<feature type="region of interest" description="Disordered" evidence="1">
    <location>
        <begin position="95"/>
        <end position="115"/>
    </location>
</feature>
<name>A0A6J7X801_9CAUD</name>